<sequence>MEGLNLVYKHISWRREPQG</sequence>
<accession>A0A0A8YFH6</accession>
<proteinExistence type="predicted"/>
<organism evidence="1">
    <name type="scientific">Arundo donax</name>
    <name type="common">Giant reed</name>
    <name type="synonym">Donax arundinaceus</name>
    <dbReference type="NCBI Taxonomy" id="35708"/>
    <lineage>
        <taxon>Eukaryota</taxon>
        <taxon>Viridiplantae</taxon>
        <taxon>Streptophyta</taxon>
        <taxon>Embryophyta</taxon>
        <taxon>Tracheophyta</taxon>
        <taxon>Spermatophyta</taxon>
        <taxon>Magnoliopsida</taxon>
        <taxon>Liliopsida</taxon>
        <taxon>Poales</taxon>
        <taxon>Poaceae</taxon>
        <taxon>PACMAD clade</taxon>
        <taxon>Arundinoideae</taxon>
        <taxon>Arundineae</taxon>
        <taxon>Arundo</taxon>
    </lineage>
</organism>
<protein>
    <submittedName>
        <fullName evidence="1">Uncharacterized protein</fullName>
    </submittedName>
</protein>
<dbReference type="EMBL" id="GBRH01275933">
    <property type="protein sequence ID" value="JAD21962.1"/>
    <property type="molecule type" value="Transcribed_RNA"/>
</dbReference>
<dbReference type="AlphaFoldDB" id="A0A0A8YFH6"/>
<name>A0A0A8YFH6_ARUDO</name>
<evidence type="ECO:0000313" key="1">
    <source>
        <dbReference type="EMBL" id="JAD21962.1"/>
    </source>
</evidence>
<reference evidence="1" key="1">
    <citation type="submission" date="2014-09" db="EMBL/GenBank/DDBJ databases">
        <authorList>
            <person name="Magalhaes I.L.F."/>
            <person name="Oliveira U."/>
            <person name="Santos F.R."/>
            <person name="Vidigal T.H.D.A."/>
            <person name="Brescovit A.D."/>
            <person name="Santos A.J."/>
        </authorList>
    </citation>
    <scope>NUCLEOTIDE SEQUENCE</scope>
    <source>
        <tissue evidence="1">Shoot tissue taken approximately 20 cm above the soil surface</tissue>
    </source>
</reference>
<reference evidence="1" key="2">
    <citation type="journal article" date="2015" name="Data Brief">
        <title>Shoot transcriptome of the giant reed, Arundo donax.</title>
        <authorList>
            <person name="Barrero R.A."/>
            <person name="Guerrero F.D."/>
            <person name="Moolhuijzen P."/>
            <person name="Goolsby J.A."/>
            <person name="Tidwell J."/>
            <person name="Bellgard S.E."/>
            <person name="Bellgard M.I."/>
        </authorList>
    </citation>
    <scope>NUCLEOTIDE SEQUENCE</scope>
    <source>
        <tissue evidence="1">Shoot tissue taken approximately 20 cm above the soil surface</tissue>
    </source>
</reference>